<reference evidence="1" key="2">
    <citation type="submission" date="2020-09" db="EMBL/GenBank/DDBJ databases">
        <authorList>
            <person name="Sun Q."/>
            <person name="Zhou Y."/>
        </authorList>
    </citation>
    <scope>NUCLEOTIDE SEQUENCE</scope>
    <source>
        <strain evidence="1">CGMCC 1.15178</strain>
    </source>
</reference>
<evidence type="ECO:0000313" key="1">
    <source>
        <dbReference type="EMBL" id="GGD87464.1"/>
    </source>
</evidence>
<dbReference type="EMBL" id="BMHP01000004">
    <property type="protein sequence ID" value="GGD87464.1"/>
    <property type="molecule type" value="Genomic_DNA"/>
</dbReference>
<dbReference type="AlphaFoldDB" id="A0A916ZCX7"/>
<name>A0A916ZCX7_9BACL</name>
<reference evidence="1" key="1">
    <citation type="journal article" date="2014" name="Int. J. Syst. Evol. Microbiol.">
        <title>Complete genome sequence of Corynebacterium casei LMG S-19264T (=DSM 44701T), isolated from a smear-ripened cheese.</title>
        <authorList>
            <consortium name="US DOE Joint Genome Institute (JGI-PGF)"/>
            <person name="Walter F."/>
            <person name="Albersmeier A."/>
            <person name="Kalinowski J."/>
            <person name="Ruckert C."/>
        </authorList>
    </citation>
    <scope>NUCLEOTIDE SEQUENCE</scope>
    <source>
        <strain evidence="1">CGMCC 1.15178</strain>
    </source>
</reference>
<comment type="caution">
    <text evidence="1">The sequence shown here is derived from an EMBL/GenBank/DDBJ whole genome shotgun (WGS) entry which is preliminary data.</text>
</comment>
<dbReference type="Proteomes" id="UP000612456">
    <property type="component" value="Unassembled WGS sequence"/>
</dbReference>
<gene>
    <name evidence="1" type="ORF">GCM10010911_52360</name>
</gene>
<proteinExistence type="predicted"/>
<evidence type="ECO:0000313" key="2">
    <source>
        <dbReference type="Proteomes" id="UP000612456"/>
    </source>
</evidence>
<protein>
    <submittedName>
        <fullName evidence="1">Uncharacterized protein</fullName>
    </submittedName>
</protein>
<accession>A0A916ZCX7</accession>
<sequence length="82" mass="9287">MRCDRSLNLTVTVEKNKPNPIVRSNVGINTSGKKNSAVVNGILKKNKPRNKITKFISMVIKFERTIESGIIILGKYTFFTKF</sequence>
<keyword evidence="2" id="KW-1185">Reference proteome</keyword>
<organism evidence="1 2">
    <name type="scientific">Paenibacillus nasutitermitis</name>
    <dbReference type="NCBI Taxonomy" id="1652958"/>
    <lineage>
        <taxon>Bacteria</taxon>
        <taxon>Bacillati</taxon>
        <taxon>Bacillota</taxon>
        <taxon>Bacilli</taxon>
        <taxon>Bacillales</taxon>
        <taxon>Paenibacillaceae</taxon>
        <taxon>Paenibacillus</taxon>
    </lineage>
</organism>